<comment type="caution">
    <text evidence="1">The sequence shown here is derived from an EMBL/GenBank/DDBJ whole genome shotgun (WGS) entry which is preliminary data.</text>
</comment>
<evidence type="ECO:0000313" key="1">
    <source>
        <dbReference type="EMBL" id="KAL0573881.1"/>
    </source>
</evidence>
<feature type="non-terminal residue" evidence="1">
    <location>
        <position position="1"/>
    </location>
</feature>
<accession>A0ABR3FF37</accession>
<evidence type="ECO:0000313" key="2">
    <source>
        <dbReference type="Proteomes" id="UP001465976"/>
    </source>
</evidence>
<name>A0ABR3FF37_9AGAR</name>
<reference evidence="1 2" key="1">
    <citation type="submission" date="2024-02" db="EMBL/GenBank/DDBJ databases">
        <title>A draft genome for the cacao thread blight pathogen Marasmius crinis-equi.</title>
        <authorList>
            <person name="Cohen S.P."/>
            <person name="Baruah I.K."/>
            <person name="Amoako-Attah I."/>
            <person name="Bukari Y."/>
            <person name="Meinhardt L.W."/>
            <person name="Bailey B.A."/>
        </authorList>
    </citation>
    <scope>NUCLEOTIDE SEQUENCE [LARGE SCALE GENOMIC DNA]</scope>
    <source>
        <strain evidence="1 2">GH-76</strain>
    </source>
</reference>
<dbReference type="EMBL" id="JBAHYK010000450">
    <property type="protein sequence ID" value="KAL0573881.1"/>
    <property type="molecule type" value="Genomic_DNA"/>
</dbReference>
<sequence length="66" mass="7853">LKNYKPDVDESRSTKTLGRFVWKRPFMENDQTPGSDIQLVSIKYHLWTTVALFDREDWKHVRAIST</sequence>
<gene>
    <name evidence="1" type="ORF">V5O48_008066</name>
</gene>
<organism evidence="1 2">
    <name type="scientific">Marasmius crinis-equi</name>
    <dbReference type="NCBI Taxonomy" id="585013"/>
    <lineage>
        <taxon>Eukaryota</taxon>
        <taxon>Fungi</taxon>
        <taxon>Dikarya</taxon>
        <taxon>Basidiomycota</taxon>
        <taxon>Agaricomycotina</taxon>
        <taxon>Agaricomycetes</taxon>
        <taxon>Agaricomycetidae</taxon>
        <taxon>Agaricales</taxon>
        <taxon>Marasmiineae</taxon>
        <taxon>Marasmiaceae</taxon>
        <taxon>Marasmius</taxon>
    </lineage>
</organism>
<keyword evidence="2" id="KW-1185">Reference proteome</keyword>
<dbReference type="Proteomes" id="UP001465976">
    <property type="component" value="Unassembled WGS sequence"/>
</dbReference>
<protein>
    <submittedName>
        <fullName evidence="1">Uncharacterized protein</fullName>
    </submittedName>
</protein>
<proteinExistence type="predicted"/>